<evidence type="ECO:0000313" key="3">
    <source>
        <dbReference type="Proteomes" id="UP000054498"/>
    </source>
</evidence>
<gene>
    <name evidence="2" type="ORF">MNEG_14202</name>
</gene>
<protein>
    <submittedName>
        <fullName evidence="2">Uncharacterized protein</fullName>
    </submittedName>
</protein>
<keyword evidence="1" id="KW-0812">Transmembrane</keyword>
<evidence type="ECO:0000313" key="2">
    <source>
        <dbReference type="EMBL" id="KIY93759.1"/>
    </source>
</evidence>
<name>A0A0D2LPU2_9CHLO</name>
<proteinExistence type="predicted"/>
<evidence type="ECO:0000256" key="1">
    <source>
        <dbReference type="SAM" id="Phobius"/>
    </source>
</evidence>
<dbReference type="EMBL" id="KK104540">
    <property type="protein sequence ID" value="KIY93759.1"/>
    <property type="molecule type" value="Genomic_DNA"/>
</dbReference>
<keyword evidence="1" id="KW-1133">Transmembrane helix</keyword>
<feature type="transmembrane region" description="Helical" evidence="1">
    <location>
        <begin position="94"/>
        <end position="111"/>
    </location>
</feature>
<dbReference type="GeneID" id="25731741"/>
<reference evidence="2 3" key="1">
    <citation type="journal article" date="2013" name="BMC Genomics">
        <title>Reconstruction of the lipid metabolism for the microalga Monoraphidium neglectum from its genome sequence reveals characteristics suitable for biofuel production.</title>
        <authorList>
            <person name="Bogen C."/>
            <person name="Al-Dilaimi A."/>
            <person name="Albersmeier A."/>
            <person name="Wichmann J."/>
            <person name="Grundmann M."/>
            <person name="Rupp O."/>
            <person name="Lauersen K.J."/>
            <person name="Blifernez-Klassen O."/>
            <person name="Kalinowski J."/>
            <person name="Goesmann A."/>
            <person name="Mussgnug J.H."/>
            <person name="Kruse O."/>
        </authorList>
    </citation>
    <scope>NUCLEOTIDE SEQUENCE [LARGE SCALE GENOMIC DNA]</scope>
    <source>
        <strain evidence="2 3">SAG 48.87</strain>
    </source>
</reference>
<dbReference type="KEGG" id="mng:MNEG_14202"/>
<dbReference type="RefSeq" id="XP_013892779.1">
    <property type="nucleotide sequence ID" value="XM_014037325.1"/>
</dbReference>
<keyword evidence="1" id="KW-0472">Membrane</keyword>
<feature type="transmembrane region" description="Helical" evidence="1">
    <location>
        <begin position="64"/>
        <end position="82"/>
    </location>
</feature>
<feature type="transmembrane region" description="Helical" evidence="1">
    <location>
        <begin position="34"/>
        <end position="52"/>
    </location>
</feature>
<dbReference type="Proteomes" id="UP000054498">
    <property type="component" value="Unassembled WGS sequence"/>
</dbReference>
<feature type="transmembrane region" description="Helical" evidence="1">
    <location>
        <begin position="123"/>
        <end position="144"/>
    </location>
</feature>
<accession>A0A0D2LPU2</accession>
<sequence length="155" mass="16215">MRGCSSACLIWASLSDSRRVPGPAARWLARNRAWAAWLWAPVGAAAVAANVLYPAARGGVNETIYLATTSLAIATLFLNEVLRAPRGSKEARHVRAAGCIAAATAALGVPADHALRAATGGWFSAQHATFLGCDLAFAAVRAYLFAKRARLAKAV</sequence>
<organism evidence="2 3">
    <name type="scientific">Monoraphidium neglectum</name>
    <dbReference type="NCBI Taxonomy" id="145388"/>
    <lineage>
        <taxon>Eukaryota</taxon>
        <taxon>Viridiplantae</taxon>
        <taxon>Chlorophyta</taxon>
        <taxon>core chlorophytes</taxon>
        <taxon>Chlorophyceae</taxon>
        <taxon>CS clade</taxon>
        <taxon>Sphaeropleales</taxon>
        <taxon>Selenastraceae</taxon>
        <taxon>Monoraphidium</taxon>
    </lineage>
</organism>
<dbReference type="AlphaFoldDB" id="A0A0D2LPU2"/>
<keyword evidence="3" id="KW-1185">Reference proteome</keyword>